<gene>
    <name evidence="4 6" type="primary">oac-59</name>
    <name evidence="6" type="ORF">C42C1.7</name>
    <name evidence="4" type="ORF">CELE_C42C1.7</name>
</gene>
<dbReference type="STRING" id="6239.C42C1.7a.1"/>
<dbReference type="Pfam" id="PF19040">
    <property type="entry name" value="SGNH"/>
    <property type="match status" value="1"/>
</dbReference>
<keyword evidence="5" id="KW-1185">Reference proteome</keyword>
<keyword evidence="1" id="KW-0472">Membrane</keyword>
<organism evidence="4 5">
    <name type="scientific">Caenorhabditis elegans</name>
    <dbReference type="NCBI Taxonomy" id="6239"/>
    <lineage>
        <taxon>Eukaryota</taxon>
        <taxon>Metazoa</taxon>
        <taxon>Ecdysozoa</taxon>
        <taxon>Nematoda</taxon>
        <taxon>Chromadorea</taxon>
        <taxon>Rhabditida</taxon>
        <taxon>Rhabditina</taxon>
        <taxon>Rhabditomorpha</taxon>
        <taxon>Rhabditoidea</taxon>
        <taxon>Rhabditidae</taxon>
        <taxon>Peloderinae</taxon>
        <taxon>Caenorhabditis</taxon>
    </lineage>
</organism>
<feature type="transmembrane region" description="Helical" evidence="1">
    <location>
        <begin position="277"/>
        <end position="294"/>
    </location>
</feature>
<dbReference type="InterPro" id="IPR050879">
    <property type="entry name" value="Acyltransferase_3"/>
</dbReference>
<name>A3QMB6_CAEEL</name>
<evidence type="ECO:0000313" key="5">
    <source>
        <dbReference type="Proteomes" id="UP000001940"/>
    </source>
</evidence>
<reference evidence="4 5" key="1">
    <citation type="journal article" date="1998" name="Science">
        <title>Genome sequence of the nematode C. elegans: a platform for investigating biology.</title>
        <authorList>
            <consortium name="The C. elegans sequencing consortium"/>
            <person name="Sulson J.E."/>
            <person name="Waterston R."/>
        </authorList>
    </citation>
    <scope>NUCLEOTIDE SEQUENCE [LARGE SCALE GENOMIC DNA]</scope>
    <source>
        <strain evidence="4 5">Bristol N2</strain>
    </source>
</reference>
<evidence type="ECO:0000313" key="4">
    <source>
        <dbReference type="EMBL" id="CAM36348.2"/>
    </source>
</evidence>
<dbReference type="AlphaFoldDB" id="A3QMB6"/>
<protein>
    <submittedName>
        <fullName evidence="4">Acyl_transf_3 domain-containing protein</fullName>
    </submittedName>
</protein>
<dbReference type="GO" id="GO:0000271">
    <property type="term" value="P:polysaccharide biosynthetic process"/>
    <property type="evidence" value="ECO:0000318"/>
    <property type="project" value="GO_Central"/>
</dbReference>
<dbReference type="InterPro" id="IPR043968">
    <property type="entry name" value="SGNH"/>
</dbReference>
<evidence type="ECO:0000259" key="3">
    <source>
        <dbReference type="Pfam" id="PF19040"/>
    </source>
</evidence>
<feature type="transmembrane region" description="Helical" evidence="1">
    <location>
        <begin position="12"/>
        <end position="31"/>
    </location>
</feature>
<feature type="transmembrane region" description="Helical" evidence="1">
    <location>
        <begin position="356"/>
        <end position="374"/>
    </location>
</feature>
<feature type="transmembrane region" description="Helical" evidence="1">
    <location>
        <begin position="78"/>
        <end position="98"/>
    </location>
</feature>
<feature type="domain" description="SGNH" evidence="3">
    <location>
        <begin position="462"/>
        <end position="691"/>
    </location>
</feature>
<dbReference type="AGR" id="WB:WBGene00016585"/>
<dbReference type="CTD" id="178180"/>
<proteinExistence type="evidence at protein level"/>
<dbReference type="PANTHER" id="PTHR23028">
    <property type="entry name" value="ACETYLTRANSFERASE"/>
    <property type="match status" value="1"/>
</dbReference>
<feature type="domain" description="Acyltransferase 3" evidence="2">
    <location>
        <begin position="12"/>
        <end position="374"/>
    </location>
</feature>
<feature type="transmembrane region" description="Helical" evidence="1">
    <location>
        <begin position="37"/>
        <end position="57"/>
    </location>
</feature>
<dbReference type="UCSC" id="C42C1.7">
    <property type="organism name" value="c. elegans"/>
</dbReference>
<dbReference type="PhylomeDB" id="A3QMB6"/>
<keyword evidence="1" id="KW-0812">Transmembrane</keyword>
<dbReference type="FunCoup" id="A3QMB6">
    <property type="interactions" value="39"/>
</dbReference>
<dbReference type="KEGG" id="cel:CELE_C42C1.7"/>
<dbReference type="OMA" id="SKCEMID"/>
<dbReference type="PeptideAtlas" id="A3QMB6"/>
<dbReference type="Proteomes" id="UP000001940">
    <property type="component" value="Chromosome IV"/>
</dbReference>
<evidence type="ECO:0000313" key="6">
    <source>
        <dbReference type="WormBase" id="C42C1.7a"/>
    </source>
</evidence>
<dbReference type="PaxDb" id="6239-C42C1.7a"/>
<keyword evidence="7" id="KW-1267">Proteomics identification</keyword>
<feature type="transmembrane region" description="Helical" evidence="1">
    <location>
        <begin position="326"/>
        <end position="344"/>
    </location>
</feature>
<dbReference type="eggNOG" id="ENOG502SGA9">
    <property type="taxonomic scope" value="Eukaryota"/>
</dbReference>
<sequence length="698" mass="80799">MPSQPPSSKRLDLQGIRGLAILSVLGFHFYPKYFPNGYLGVDQFFVLSGLLMCMLLTKTESMSLISVLTHFYTRRFKRILPLYFLIILISVVALYTVFTSTAIVQNQSSALRALFFVSNRPKTGEEDYFEKLSLAMDIFTHTWSLSVEIQFYFVVPFIFLIGNLFSSVFKFGYYCLLGVISISYYFTSPQTTAFNSVFARIWQFLIGMIVYLIYFKKSTKPLDLPYNLLDAEKPNDDGKLKLLEEDGFDESEEEEETVETKVVADSSQKTKSYLGPFSKYFFLFPMVYIVTYPIAMYSFLLRPIFTLFTGILMLLSVDDYYLSNRVLTYIGDISYSLYLIHWPIYAYCKLTYPNNIYVLTAGLLVSIIIAVAVYETYEKWYLKLSNLSIAILIMLLLVVNLILINKDVIHEKINSSTTNNFARIDGILPNMTIDDADRMNAYWQRTDLGGLDEPGCVSRTPGKVWCDYEEKGKDFKIAIFGNSLTLNHRKMFLQECRHRAYNVTMYSEYGCEPLAALSNEAHCKRHLIDFVDFLKGTKPDYAFLFTRFFATGVPFEKNDTNLEKDSTYKEMRNQMNQFIPNIKKKLFVLDAFPRTNNQYTLQLAKDLKNGIDINEIHKKIVQPDTYKLARLRTEAIVKECGSKCEMIDYEPLLFNKTSNRFEFFDNRGFLYFTGVNHLSAHGMELVRPIYTKICKDLT</sequence>
<dbReference type="OrthoDB" id="5825384at2759"/>
<feature type="transmembrane region" description="Helical" evidence="1">
    <location>
        <begin position="149"/>
        <end position="166"/>
    </location>
</feature>
<evidence type="ECO:0007829" key="7">
    <source>
        <dbReference type="PeptideAtlas" id="A3QMB6"/>
    </source>
</evidence>
<dbReference type="InParanoid" id="A3QMB6"/>
<evidence type="ECO:0000259" key="2">
    <source>
        <dbReference type="Pfam" id="PF01757"/>
    </source>
</evidence>
<dbReference type="HOGENOM" id="CLU_005679_12_1_1"/>
<accession>A3QMB6</accession>
<dbReference type="EMBL" id="BX284604">
    <property type="protein sequence ID" value="CAM36348.2"/>
    <property type="molecule type" value="Genomic_DNA"/>
</dbReference>
<evidence type="ECO:0000256" key="1">
    <source>
        <dbReference type="SAM" id="Phobius"/>
    </source>
</evidence>
<feature type="transmembrane region" description="Helical" evidence="1">
    <location>
        <begin position="171"/>
        <end position="187"/>
    </location>
</feature>
<dbReference type="RefSeq" id="NP_001255636.1">
    <property type="nucleotide sequence ID" value="NM_001268707.2"/>
</dbReference>
<keyword evidence="1" id="KW-1133">Transmembrane helix</keyword>
<dbReference type="Pfam" id="PF01757">
    <property type="entry name" value="Acyl_transf_3"/>
    <property type="match status" value="1"/>
</dbReference>
<dbReference type="ExpressionAtlas" id="A3QMB6">
    <property type="expression patterns" value="baseline and differential"/>
</dbReference>
<dbReference type="GeneID" id="178180"/>
<dbReference type="GO" id="GO:0016020">
    <property type="term" value="C:membrane"/>
    <property type="evidence" value="ECO:0000318"/>
    <property type="project" value="GO_Central"/>
</dbReference>
<feature type="transmembrane region" description="Helical" evidence="1">
    <location>
        <begin position="193"/>
        <end position="214"/>
    </location>
</feature>
<dbReference type="InterPro" id="IPR002656">
    <property type="entry name" value="Acyl_transf_3_dom"/>
</dbReference>
<dbReference type="WormBase" id="C42C1.7a">
    <property type="protein sequence ID" value="CE46875"/>
    <property type="gene ID" value="WBGene00016585"/>
    <property type="gene designation" value="oac-59"/>
</dbReference>
<dbReference type="GO" id="GO:0016747">
    <property type="term" value="F:acyltransferase activity, transferring groups other than amino-acyl groups"/>
    <property type="evidence" value="ECO:0007669"/>
    <property type="project" value="InterPro"/>
</dbReference>
<dbReference type="Bgee" id="WBGene00016585">
    <property type="expression patterns" value="Expressed in adult organism and 2 other cell types or tissues"/>
</dbReference>
<dbReference type="PANTHER" id="PTHR23028:SF118">
    <property type="entry name" value="ACYL_TRANSF_3 DOMAIN-CONTAINING PROTEIN"/>
    <property type="match status" value="1"/>
</dbReference>
<feature type="transmembrane region" description="Helical" evidence="1">
    <location>
        <begin position="386"/>
        <end position="404"/>
    </location>
</feature>